<dbReference type="InterPro" id="IPR003423">
    <property type="entry name" value="OMP_efflux"/>
</dbReference>
<dbReference type="KEGG" id="luo:HHL09_20595"/>
<dbReference type="Gene3D" id="1.20.1600.10">
    <property type="entry name" value="Outer membrane efflux proteins (OEP)"/>
    <property type="match status" value="1"/>
</dbReference>
<proteinExistence type="inferred from homology"/>
<dbReference type="SUPFAM" id="SSF56954">
    <property type="entry name" value="Outer membrane efflux proteins (OEP)"/>
    <property type="match status" value="1"/>
</dbReference>
<keyword evidence="2" id="KW-0449">Lipoprotein</keyword>
<evidence type="ECO:0000256" key="1">
    <source>
        <dbReference type="ARBA" id="ARBA00007613"/>
    </source>
</evidence>
<sequence length="460" mass="49517">MRKPQLFLFALPVMLGSCNLEPALDRVDSPVSENFAGGGGGGVSADIAWNKFIVDPRLKRLVSIALENNRDLRVAALNVESTRAQYNISRSALFPSVDAVAGATRSRTPRAVGGGLSSATDTRLYEASVGVASYEVDLFGRIRSLNHAALQDFFASDAARVGVQISLISEVTNVYFAQRASIEQIELAQQTLDAVSETYGLTEKRFEAGDVSELDLRSVDIQVQTAKADLAEFKQRLAETNNALALLLGTSIPSNLPSGRSLEGVLVADVRAGVSSTLLTRRPDILEAEHNLRAANANIGAARAAFFPRITLTGSAGTASRSLGDLFQSGSSAWAFAPQVSVPIFDGGLNKANLDVAEIRKQTEIARYEKAIQTAFREVSDGLVARNGLNERIAAYQGLVAAQEKRFELADARYKQGVDSYFEVLSAQQDLFNSRQSLIQLRLLRATNSIGLYKALGGGW</sequence>
<dbReference type="NCBIfam" id="TIGR01845">
    <property type="entry name" value="outer_NodT"/>
    <property type="match status" value="1"/>
</dbReference>
<dbReference type="GO" id="GO:0005886">
    <property type="term" value="C:plasma membrane"/>
    <property type="evidence" value="ECO:0007669"/>
    <property type="project" value="UniProtKB-SubCell"/>
</dbReference>
<protein>
    <submittedName>
        <fullName evidence="4">Efflux transporter outer membrane subunit</fullName>
    </submittedName>
</protein>
<dbReference type="Pfam" id="PF02321">
    <property type="entry name" value="OEP"/>
    <property type="match status" value="2"/>
</dbReference>
<comment type="subcellular location">
    <subcellularLocation>
        <location evidence="2">Cell membrane</location>
        <topology evidence="2">Lipid-anchor</topology>
    </subcellularLocation>
</comment>
<keyword evidence="3" id="KW-0175">Coiled coil</keyword>
<keyword evidence="2" id="KW-0472">Membrane</keyword>
<evidence type="ECO:0000313" key="5">
    <source>
        <dbReference type="Proteomes" id="UP000501812"/>
    </source>
</evidence>
<dbReference type="Gene3D" id="2.20.200.10">
    <property type="entry name" value="Outer membrane efflux proteins (OEP)"/>
    <property type="match status" value="1"/>
</dbReference>
<keyword evidence="2" id="KW-1134">Transmembrane beta strand</keyword>
<comment type="similarity">
    <text evidence="1 2">Belongs to the outer membrane factor (OMF) (TC 1.B.17) family.</text>
</comment>
<accession>A0A858RNA8</accession>
<keyword evidence="2" id="KW-0812">Transmembrane</keyword>
<evidence type="ECO:0000313" key="4">
    <source>
        <dbReference type="EMBL" id="QJE98081.1"/>
    </source>
</evidence>
<reference evidence="4 5" key="1">
    <citation type="submission" date="2020-04" db="EMBL/GenBank/DDBJ databases">
        <title>Luteolibacter sp. G-1-1-1 isolated from soil.</title>
        <authorList>
            <person name="Dahal R.H."/>
        </authorList>
    </citation>
    <scope>NUCLEOTIDE SEQUENCE [LARGE SCALE GENOMIC DNA]</scope>
    <source>
        <strain evidence="4 5">G-1-1-1</strain>
    </source>
</reference>
<dbReference type="AlphaFoldDB" id="A0A858RNA8"/>
<dbReference type="InterPro" id="IPR010131">
    <property type="entry name" value="MdtP/NodT-like"/>
</dbReference>
<feature type="coiled-coil region" evidence="3">
    <location>
        <begin position="216"/>
        <end position="243"/>
    </location>
</feature>
<evidence type="ECO:0000256" key="2">
    <source>
        <dbReference type="RuleBase" id="RU362097"/>
    </source>
</evidence>
<keyword evidence="5" id="KW-1185">Reference proteome</keyword>
<keyword evidence="2" id="KW-0564">Palmitate</keyword>
<evidence type="ECO:0000256" key="3">
    <source>
        <dbReference type="SAM" id="Coils"/>
    </source>
</evidence>
<dbReference type="Proteomes" id="UP000501812">
    <property type="component" value="Chromosome"/>
</dbReference>
<gene>
    <name evidence="4" type="ORF">HHL09_20595</name>
</gene>
<dbReference type="PROSITE" id="PS51257">
    <property type="entry name" value="PROKAR_LIPOPROTEIN"/>
    <property type="match status" value="1"/>
</dbReference>
<name>A0A858RNA8_9BACT</name>
<dbReference type="PANTHER" id="PTHR30203">
    <property type="entry name" value="OUTER MEMBRANE CATION EFFLUX PROTEIN"/>
    <property type="match status" value="1"/>
</dbReference>
<dbReference type="PANTHER" id="PTHR30203:SF32">
    <property type="entry name" value="CATION EFFLUX SYSTEM PROTEIN CUSC"/>
    <property type="match status" value="1"/>
</dbReference>
<dbReference type="GO" id="GO:0015562">
    <property type="term" value="F:efflux transmembrane transporter activity"/>
    <property type="evidence" value="ECO:0007669"/>
    <property type="project" value="InterPro"/>
</dbReference>
<dbReference type="EMBL" id="CP051774">
    <property type="protein sequence ID" value="QJE98081.1"/>
    <property type="molecule type" value="Genomic_DNA"/>
</dbReference>
<organism evidence="4 5">
    <name type="scientific">Luteolibacter luteus</name>
    <dbReference type="NCBI Taxonomy" id="2728835"/>
    <lineage>
        <taxon>Bacteria</taxon>
        <taxon>Pseudomonadati</taxon>
        <taxon>Verrucomicrobiota</taxon>
        <taxon>Verrucomicrobiia</taxon>
        <taxon>Verrucomicrobiales</taxon>
        <taxon>Verrucomicrobiaceae</taxon>
        <taxon>Luteolibacter</taxon>
    </lineage>
</organism>